<organism evidence="2 3">
    <name type="scientific">Anaeramoeba flamelloides</name>
    <dbReference type="NCBI Taxonomy" id="1746091"/>
    <lineage>
        <taxon>Eukaryota</taxon>
        <taxon>Metamonada</taxon>
        <taxon>Anaeramoebidae</taxon>
        <taxon>Anaeramoeba</taxon>
    </lineage>
</organism>
<dbReference type="GO" id="GO:0005769">
    <property type="term" value="C:early endosome"/>
    <property type="evidence" value="ECO:0007669"/>
    <property type="project" value="TreeGrafter"/>
</dbReference>
<gene>
    <name evidence="2" type="ORF">M0812_02759</name>
</gene>
<dbReference type="PROSITE" id="PS51205">
    <property type="entry name" value="VPS9"/>
    <property type="match status" value="1"/>
</dbReference>
<dbReference type="EMBL" id="JANTQA010000048">
    <property type="protein sequence ID" value="KAJ3431083.1"/>
    <property type="molecule type" value="Genomic_DNA"/>
</dbReference>
<dbReference type="InterPro" id="IPR037191">
    <property type="entry name" value="VPS9_dom_sf"/>
</dbReference>
<dbReference type="GO" id="GO:0097422">
    <property type="term" value="C:tubular endosome"/>
    <property type="evidence" value="ECO:0007669"/>
    <property type="project" value="TreeGrafter"/>
</dbReference>
<evidence type="ECO:0000313" key="3">
    <source>
        <dbReference type="Proteomes" id="UP001146793"/>
    </source>
</evidence>
<comment type="caution">
    <text evidence="2">The sequence shown here is derived from an EMBL/GenBank/DDBJ whole genome shotgun (WGS) entry which is preliminary data.</text>
</comment>
<dbReference type="PANTHER" id="PTHR24170:SF1">
    <property type="entry name" value="DOMAIN PROTEIN, PUTATIVE (AFU_ORTHOLOGUE AFUA_1G09870)-RELATED"/>
    <property type="match status" value="1"/>
</dbReference>
<dbReference type="GO" id="GO:0005085">
    <property type="term" value="F:guanyl-nucleotide exchange factor activity"/>
    <property type="evidence" value="ECO:0007669"/>
    <property type="project" value="TreeGrafter"/>
</dbReference>
<evidence type="ECO:0000313" key="2">
    <source>
        <dbReference type="EMBL" id="KAJ3431083.1"/>
    </source>
</evidence>
<dbReference type="InterPro" id="IPR003123">
    <property type="entry name" value="VPS9"/>
</dbReference>
<evidence type="ECO:0000259" key="1">
    <source>
        <dbReference type="PROSITE" id="PS51205"/>
    </source>
</evidence>
<dbReference type="GO" id="GO:0005886">
    <property type="term" value="C:plasma membrane"/>
    <property type="evidence" value="ECO:0007669"/>
    <property type="project" value="TreeGrafter"/>
</dbReference>
<proteinExistence type="predicted"/>
<dbReference type="GO" id="GO:0030133">
    <property type="term" value="C:transport vesicle"/>
    <property type="evidence" value="ECO:0007669"/>
    <property type="project" value="TreeGrafter"/>
</dbReference>
<sequence length="472" mass="56309">METLFNEPSCLETNPFFIYLTREQKQLYGKLSKSQYTICIPSCNSLRGMKFNKEMILLHTLQKSPYYKGEYALLQNDEQSVIIENQFLNLSRGWQKSKVLKIISTQVFFNDDFNPYDILIIEKPFIWFLNEKKGFRKQVLGKKEQEFVRSVQKRKQEITKFFPKNLIYSQVENFWRKIGKKKIRSQAVKQFFSSLKKFKNSYYLVKRYESHLEKKLTVFYDEQVKLLIRQDLILRTFSPKSHYYEKLVNSLKILILGKLEYWGKIKDFYQYEDQFCAQQIQLLKKITPDILEIPEKLVLDYSQVIENLQLISNYHTAFEKILIIDKSIILLNEIIENNFLNSVSITTDDLIPIFSYIIIKSKIPNLFSTSVYLNHFHLCNMITSKYSFEITLLNSIVNNLLYSQKLLNIYHNFKHNHCELLNNKEKSNVKKINLNKNVDNDINLEIDVKKNNIFLQEKKLHQKHSLQIVEII</sequence>
<dbReference type="Gene3D" id="1.20.1050.80">
    <property type="entry name" value="VPS9 domain"/>
    <property type="match status" value="1"/>
</dbReference>
<dbReference type="GO" id="GO:0000149">
    <property type="term" value="F:SNARE binding"/>
    <property type="evidence" value="ECO:0007669"/>
    <property type="project" value="TreeGrafter"/>
</dbReference>
<dbReference type="GO" id="GO:0045022">
    <property type="term" value="P:early endosome to late endosome transport"/>
    <property type="evidence" value="ECO:0007669"/>
    <property type="project" value="TreeGrafter"/>
</dbReference>
<dbReference type="Proteomes" id="UP001146793">
    <property type="component" value="Unassembled WGS sequence"/>
</dbReference>
<accession>A0AAV7YMT3</accession>
<name>A0AAV7YMT3_9EUKA</name>
<dbReference type="Pfam" id="PF02204">
    <property type="entry name" value="VPS9"/>
    <property type="match status" value="1"/>
</dbReference>
<protein>
    <submittedName>
        <fullName evidence="2">Ankyrin repeat domain-containing protein</fullName>
    </submittedName>
</protein>
<feature type="domain" description="VPS9" evidence="1">
    <location>
        <begin position="270"/>
        <end position="409"/>
    </location>
</feature>
<dbReference type="SUPFAM" id="SSF109993">
    <property type="entry name" value="VPS9 domain"/>
    <property type="match status" value="1"/>
</dbReference>
<dbReference type="PANTHER" id="PTHR24170">
    <property type="entry name" value="ANKYRIN REPEAT DOMAIN-CONTAINING PROTEIN 27"/>
    <property type="match status" value="1"/>
</dbReference>
<dbReference type="GO" id="GO:0005770">
    <property type="term" value="C:late endosome"/>
    <property type="evidence" value="ECO:0007669"/>
    <property type="project" value="TreeGrafter"/>
</dbReference>
<reference evidence="2" key="1">
    <citation type="submission" date="2022-08" db="EMBL/GenBank/DDBJ databases">
        <title>Novel sulphate-reducing endosymbionts in the free-living metamonad Anaeramoeba.</title>
        <authorList>
            <person name="Jerlstrom-Hultqvist J."/>
            <person name="Cepicka I."/>
            <person name="Gallot-Lavallee L."/>
            <person name="Salas-Leiva D."/>
            <person name="Curtis B.A."/>
            <person name="Zahonova K."/>
            <person name="Pipaliya S."/>
            <person name="Dacks J."/>
            <person name="Roger A.J."/>
        </authorList>
    </citation>
    <scope>NUCLEOTIDE SEQUENCE</scope>
    <source>
        <strain evidence="2">Busselton2</strain>
    </source>
</reference>
<dbReference type="InterPro" id="IPR051248">
    <property type="entry name" value="UPF0507/Ank_repeat_27"/>
</dbReference>
<dbReference type="AlphaFoldDB" id="A0AAV7YMT3"/>